<dbReference type="PANTHER" id="PTHR31672:SF10">
    <property type="entry name" value="F-BOX DOMAIN-CONTAINING PROTEIN"/>
    <property type="match status" value="1"/>
</dbReference>
<keyword evidence="1" id="KW-0175">Coiled coil</keyword>
<dbReference type="InterPro" id="IPR001810">
    <property type="entry name" value="F-box_dom"/>
</dbReference>
<dbReference type="Proteomes" id="UP000594261">
    <property type="component" value="Chromosome 4"/>
</dbReference>
<dbReference type="Pfam" id="PF00646">
    <property type="entry name" value="F-box"/>
    <property type="match status" value="1"/>
</dbReference>
<dbReference type="PROSITE" id="PS50181">
    <property type="entry name" value="FBOX"/>
    <property type="match status" value="1"/>
</dbReference>
<dbReference type="Gramene" id="QL04p019522:mrna">
    <property type="protein sequence ID" value="QL04p019522:mrna"/>
    <property type="gene ID" value="QL04p019522"/>
</dbReference>
<dbReference type="CDD" id="cd22157">
    <property type="entry name" value="F-box_AtFBW1-like"/>
    <property type="match status" value="1"/>
</dbReference>
<dbReference type="PANTHER" id="PTHR31672">
    <property type="entry name" value="BNACNNG10540D PROTEIN"/>
    <property type="match status" value="1"/>
</dbReference>
<dbReference type="InParanoid" id="A0A7N2R2N2"/>
<feature type="domain" description="F-box" evidence="2">
    <location>
        <begin position="1"/>
        <end position="45"/>
    </location>
</feature>
<reference evidence="3" key="2">
    <citation type="submission" date="2021-01" db="UniProtKB">
        <authorList>
            <consortium name="EnsemblPlants"/>
        </authorList>
    </citation>
    <scope>IDENTIFICATION</scope>
</reference>
<evidence type="ECO:0000313" key="3">
    <source>
        <dbReference type="EnsemblPlants" id="QL04p019522:mrna"/>
    </source>
</evidence>
<reference evidence="3 4" key="1">
    <citation type="journal article" date="2016" name="G3 (Bethesda)">
        <title>First Draft Assembly and Annotation of the Genome of a California Endemic Oak Quercus lobata Nee (Fagaceae).</title>
        <authorList>
            <person name="Sork V.L."/>
            <person name="Fitz-Gibbon S.T."/>
            <person name="Puiu D."/>
            <person name="Crepeau M."/>
            <person name="Gugger P.F."/>
            <person name="Sherman R."/>
            <person name="Stevens K."/>
            <person name="Langley C.H."/>
            <person name="Pellegrini M."/>
            <person name="Salzberg S.L."/>
        </authorList>
    </citation>
    <scope>NUCLEOTIDE SEQUENCE [LARGE SCALE GENOMIC DNA]</scope>
    <source>
        <strain evidence="3 4">cv. SW786</strain>
    </source>
</reference>
<dbReference type="InterPro" id="IPR017451">
    <property type="entry name" value="F-box-assoc_interact_dom"/>
</dbReference>
<proteinExistence type="predicted"/>
<dbReference type="InterPro" id="IPR050796">
    <property type="entry name" value="SCF_F-box_component"/>
</dbReference>
<evidence type="ECO:0000256" key="1">
    <source>
        <dbReference type="SAM" id="Coils"/>
    </source>
</evidence>
<feature type="coiled-coil region" evidence="1">
    <location>
        <begin position="693"/>
        <end position="727"/>
    </location>
</feature>
<dbReference type="Pfam" id="PF08268">
    <property type="entry name" value="FBA_3"/>
    <property type="match status" value="2"/>
</dbReference>
<dbReference type="EMBL" id="LRBV02000004">
    <property type="status" value="NOT_ANNOTATED_CDS"/>
    <property type="molecule type" value="Genomic_DNA"/>
</dbReference>
<keyword evidence="4" id="KW-1185">Reference proteome</keyword>
<name>A0A7N2R2N2_QUELO</name>
<sequence length="750" mass="84851">MSDYLPHEVERDILLSLPVKSLIRFRCVSKSCNSLITSSDFIDSHLTRSHSLPSNSNSNNTLIVRDFASKPNVHQYRLFHNDSFDRTEHLEFPLTTRRRSRIHKCMFIGYVNGLFCLYEKERFILCNPSIRKCIILPKHCIKIKTDGNVQCHSAFGFDSRTNDYKVVIIVLPDNPYYMKKKPTLVEVYSLSEGSWKMIDASTSFPPNIRFNGYKCPAASLNGAIHFTVQVMPNSNESAFLSFDLRDEVFHVISLPDSIATHGWINASVFRGSLSLICERHTPSKCSIWVMKEYGVVDSWTEQFTFDHSGGYLSVIGLRKNGHVLMKDIESILPEGMFHFFKKENMELDLLPSYMLSSYDPDSQQFKNLGSVGKALQCVDNYTENLVLLRKPNDAVSREGVSRKRKCRKFITLPKTNRAVIHGFGFDARTKDYKVVSIAIKTRCLVEVYSLKEGAWRKTSAGDSLSPGIMFKSYKGAAFINGAVHFQVKLKVCPFILSFDFGDEVFRIISLPTSVLRAKLHFDIFGFRGSLSVVCYTHRIRTSCSIWVMKEYDDVKTWSKLCTVDLCGVIRRVLGFRKNDHVIVEADDAKLFSYDPQSKQVKNLGIYGRSFKSCADNYVESLVLLNKPVLFDKANDALSLWVGSSKRKFWSPPPKSDQIGVVGLQGVVKKALPLAGGIGRVESEDESVRDKETIRKLKKAMVDQQEEIATLKIEITSLKSQMAILKSQSLLVQQWSNQVENTSSGVGDVGS</sequence>
<dbReference type="InterPro" id="IPR013187">
    <property type="entry name" value="F-box-assoc_dom_typ3"/>
</dbReference>
<dbReference type="EnsemblPlants" id="QL04p019522:mrna">
    <property type="protein sequence ID" value="QL04p019522:mrna"/>
    <property type="gene ID" value="QL04p019522"/>
</dbReference>
<evidence type="ECO:0000259" key="2">
    <source>
        <dbReference type="PROSITE" id="PS50181"/>
    </source>
</evidence>
<protein>
    <recommendedName>
        <fullName evidence="2">F-box domain-containing protein</fullName>
    </recommendedName>
</protein>
<dbReference type="NCBIfam" id="TIGR01640">
    <property type="entry name" value="F_box_assoc_1"/>
    <property type="match status" value="2"/>
</dbReference>
<accession>A0A7N2R2N2</accession>
<dbReference type="SMART" id="SM00256">
    <property type="entry name" value="FBOX"/>
    <property type="match status" value="1"/>
</dbReference>
<dbReference type="InterPro" id="IPR036047">
    <property type="entry name" value="F-box-like_dom_sf"/>
</dbReference>
<organism evidence="3 4">
    <name type="scientific">Quercus lobata</name>
    <name type="common">Valley oak</name>
    <dbReference type="NCBI Taxonomy" id="97700"/>
    <lineage>
        <taxon>Eukaryota</taxon>
        <taxon>Viridiplantae</taxon>
        <taxon>Streptophyta</taxon>
        <taxon>Embryophyta</taxon>
        <taxon>Tracheophyta</taxon>
        <taxon>Spermatophyta</taxon>
        <taxon>Magnoliopsida</taxon>
        <taxon>eudicotyledons</taxon>
        <taxon>Gunneridae</taxon>
        <taxon>Pentapetalae</taxon>
        <taxon>rosids</taxon>
        <taxon>fabids</taxon>
        <taxon>Fagales</taxon>
        <taxon>Fagaceae</taxon>
        <taxon>Quercus</taxon>
    </lineage>
</organism>
<dbReference type="FunCoup" id="A0A7N2R2N2">
    <property type="interactions" value="86"/>
</dbReference>
<dbReference type="SUPFAM" id="SSF81383">
    <property type="entry name" value="F-box domain"/>
    <property type="match status" value="1"/>
</dbReference>
<dbReference type="AlphaFoldDB" id="A0A7N2R2N2"/>
<evidence type="ECO:0000313" key="4">
    <source>
        <dbReference type="Proteomes" id="UP000594261"/>
    </source>
</evidence>